<dbReference type="GO" id="GO:0005829">
    <property type="term" value="C:cytosol"/>
    <property type="evidence" value="ECO:0007669"/>
    <property type="project" value="TreeGrafter"/>
</dbReference>
<dbReference type="PRINTS" id="PR00116">
    <property type="entry name" value="ARGINASE"/>
</dbReference>
<dbReference type="OrthoDB" id="9788689at2"/>
<sequence>MAKKLQFLSIMSELGAGTRGASLGFPALEIASLKYDPEFFPKYSIKEVETDNNLVFKKKTLKFGKRLDGIARMYRNIQDEVAATFNDKKFPVVFSGDHSNAGGTIAGIKAAYPTKRLGVIWVDAHGDLHSPYTSPTGNVHGMPLATALHEDNLENKNNDPQEETIWYWNEMKGSNQRVKHSDLFFVGLRDLEQPEINLMTKHNIPNVTVDELREMGVKAVAEKALIYLKDCDIIYISFDVDSMDPSVSRGTGTPVEHGLTEDEARDLLLHLVEDERLCCFETTEVNPLLDDKGNSMAEAAFRVIKPVIEKIESNLK</sequence>
<dbReference type="GO" id="GO:0030145">
    <property type="term" value="F:manganese ion binding"/>
    <property type="evidence" value="ECO:0007669"/>
    <property type="project" value="TreeGrafter"/>
</dbReference>
<dbReference type="AlphaFoldDB" id="G8R1I4"/>
<dbReference type="Pfam" id="PF00491">
    <property type="entry name" value="Arginase"/>
    <property type="match status" value="1"/>
</dbReference>
<proteinExistence type="inferred from homology"/>
<keyword evidence="11" id="KW-1185">Reference proteome</keyword>
<dbReference type="EC" id="3.5.3.1" evidence="3"/>
<evidence type="ECO:0000313" key="10">
    <source>
        <dbReference type="EMBL" id="AEV31723.1"/>
    </source>
</evidence>
<evidence type="ECO:0000256" key="4">
    <source>
        <dbReference type="ARBA" id="ARBA00018123"/>
    </source>
</evidence>
<dbReference type="InterPro" id="IPR014033">
    <property type="entry name" value="Arginase"/>
</dbReference>
<dbReference type="InterPro" id="IPR006035">
    <property type="entry name" value="Ureohydrolase"/>
</dbReference>
<evidence type="ECO:0000256" key="6">
    <source>
        <dbReference type="ARBA" id="ARBA00022723"/>
    </source>
</evidence>
<evidence type="ECO:0000256" key="9">
    <source>
        <dbReference type="PROSITE-ProRule" id="PRU00742"/>
    </source>
</evidence>
<evidence type="ECO:0000256" key="7">
    <source>
        <dbReference type="ARBA" id="ARBA00022801"/>
    </source>
</evidence>
<keyword evidence="7 10" id="KW-0378">Hydrolase</keyword>
<dbReference type="PANTHER" id="PTHR43782">
    <property type="entry name" value="ARGINASE"/>
    <property type="match status" value="1"/>
</dbReference>
<evidence type="ECO:0000256" key="8">
    <source>
        <dbReference type="ARBA" id="ARBA00023211"/>
    </source>
</evidence>
<dbReference type="EMBL" id="CP003156">
    <property type="protein sequence ID" value="AEV31723.1"/>
    <property type="molecule type" value="Genomic_DNA"/>
</dbReference>
<name>G8R1I4_OWEHD</name>
<dbReference type="GO" id="GO:0006525">
    <property type="term" value="P:arginine metabolic process"/>
    <property type="evidence" value="ECO:0007669"/>
    <property type="project" value="UniProtKB-KW"/>
</dbReference>
<dbReference type="PATRIC" id="fig|926562.3.peg.722"/>
<evidence type="ECO:0000256" key="3">
    <source>
        <dbReference type="ARBA" id="ARBA00012168"/>
    </source>
</evidence>
<dbReference type="KEGG" id="oho:Oweho_0709"/>
<dbReference type="HOGENOM" id="CLU_039478_6_2_10"/>
<dbReference type="InterPro" id="IPR023696">
    <property type="entry name" value="Ureohydrolase_dom_sf"/>
</dbReference>
<comment type="pathway">
    <text evidence="2">Nitrogen metabolism; urea cycle; L-ornithine and urea from L-arginine: step 1/1.</text>
</comment>
<dbReference type="GO" id="GO:0004053">
    <property type="term" value="F:arginase activity"/>
    <property type="evidence" value="ECO:0007669"/>
    <property type="project" value="UniProtKB-EC"/>
</dbReference>
<reference evidence="10 11" key="1">
    <citation type="journal article" date="2012" name="Stand. Genomic Sci.">
        <title>Genome sequence of the orange-pigmented seawater bacterium Owenweeksia hongkongensis type strain (UST20020801(T)).</title>
        <authorList>
            <person name="Riedel T."/>
            <person name="Held B."/>
            <person name="Nolan M."/>
            <person name="Lucas S."/>
            <person name="Lapidus A."/>
            <person name="Tice H."/>
            <person name="Del Rio T.G."/>
            <person name="Cheng J.F."/>
            <person name="Han C."/>
            <person name="Tapia R."/>
            <person name="Goodwin L.A."/>
            <person name="Pitluck S."/>
            <person name="Liolios K."/>
            <person name="Mavromatis K."/>
            <person name="Pagani I."/>
            <person name="Ivanova N."/>
            <person name="Mikhailova N."/>
            <person name="Pati A."/>
            <person name="Chen A."/>
            <person name="Palaniappan K."/>
            <person name="Rohde M."/>
            <person name="Tindall B.J."/>
            <person name="Detter J.C."/>
            <person name="Goker M."/>
            <person name="Woyke T."/>
            <person name="Bristow J."/>
            <person name="Eisen J.A."/>
            <person name="Markowitz V."/>
            <person name="Hugenholtz P."/>
            <person name="Klenk H.P."/>
            <person name="Kyrpides N.C."/>
        </authorList>
    </citation>
    <scope>NUCLEOTIDE SEQUENCE</scope>
    <source>
        <strain evidence="11">DSM 17368 / JCM 12287 / NRRL B-23963</strain>
    </source>
</reference>
<dbReference type="RefSeq" id="WP_014201084.1">
    <property type="nucleotide sequence ID" value="NC_016599.1"/>
</dbReference>
<dbReference type="SUPFAM" id="SSF52768">
    <property type="entry name" value="Arginase/deacetylase"/>
    <property type="match status" value="1"/>
</dbReference>
<keyword evidence="6" id="KW-0479">Metal-binding</keyword>
<evidence type="ECO:0000256" key="1">
    <source>
        <dbReference type="ARBA" id="ARBA00001936"/>
    </source>
</evidence>
<organism evidence="10 11">
    <name type="scientific">Owenweeksia hongkongensis (strain DSM 17368 / CIP 108786 / JCM 12287 / NRRL B-23963 / UST20020801)</name>
    <dbReference type="NCBI Taxonomy" id="926562"/>
    <lineage>
        <taxon>Bacteria</taxon>
        <taxon>Pseudomonadati</taxon>
        <taxon>Bacteroidota</taxon>
        <taxon>Flavobacteriia</taxon>
        <taxon>Flavobacteriales</taxon>
        <taxon>Owenweeksiaceae</taxon>
        <taxon>Owenweeksia</taxon>
    </lineage>
</organism>
<dbReference type="PROSITE" id="PS51409">
    <property type="entry name" value="ARGINASE_2"/>
    <property type="match status" value="1"/>
</dbReference>
<dbReference type="Gene3D" id="3.40.800.10">
    <property type="entry name" value="Ureohydrolase domain"/>
    <property type="match status" value="1"/>
</dbReference>
<dbReference type="Proteomes" id="UP000005631">
    <property type="component" value="Chromosome"/>
</dbReference>
<dbReference type="CDD" id="cd09989">
    <property type="entry name" value="Arginase"/>
    <property type="match status" value="1"/>
</dbReference>
<protein>
    <recommendedName>
        <fullName evidence="4">Arginase</fullName>
        <ecNumber evidence="3">3.5.3.1</ecNumber>
    </recommendedName>
</protein>
<gene>
    <name evidence="10" type="ordered locus">Oweho_0709</name>
</gene>
<comment type="similarity">
    <text evidence="9">Belongs to the arginase family.</text>
</comment>
<accession>G8R1I4</accession>
<comment type="cofactor">
    <cofactor evidence="1">
        <name>Mn(2+)</name>
        <dbReference type="ChEBI" id="CHEBI:29035"/>
    </cofactor>
</comment>
<keyword evidence="5" id="KW-0056">Arginine metabolism</keyword>
<dbReference type="STRING" id="926562.Oweho_0709"/>
<evidence type="ECO:0000256" key="5">
    <source>
        <dbReference type="ARBA" id="ARBA00022503"/>
    </source>
</evidence>
<keyword evidence="8" id="KW-0464">Manganese</keyword>
<evidence type="ECO:0000256" key="2">
    <source>
        <dbReference type="ARBA" id="ARBA00005098"/>
    </source>
</evidence>
<evidence type="ECO:0000313" key="11">
    <source>
        <dbReference type="Proteomes" id="UP000005631"/>
    </source>
</evidence>
<dbReference type="eggNOG" id="COG0010">
    <property type="taxonomic scope" value="Bacteria"/>
</dbReference>
<dbReference type="PANTHER" id="PTHR43782:SF3">
    <property type="entry name" value="ARGINASE"/>
    <property type="match status" value="1"/>
</dbReference>